<dbReference type="Gene3D" id="3.40.50.360">
    <property type="match status" value="1"/>
</dbReference>
<evidence type="ECO:0000313" key="2">
    <source>
        <dbReference type="EMBL" id="HJC73097.1"/>
    </source>
</evidence>
<organism evidence="2 3">
    <name type="scientific">Candidatus Ruthenibacterium merdavium</name>
    <dbReference type="NCBI Taxonomy" id="2838752"/>
    <lineage>
        <taxon>Bacteria</taxon>
        <taxon>Bacillati</taxon>
        <taxon>Bacillota</taxon>
        <taxon>Clostridia</taxon>
        <taxon>Eubacteriales</taxon>
        <taxon>Oscillospiraceae</taxon>
        <taxon>Ruthenibacterium</taxon>
    </lineage>
</organism>
<dbReference type="InterPro" id="IPR001226">
    <property type="entry name" value="Flavodoxin_CS"/>
</dbReference>
<gene>
    <name evidence="2" type="ORF">H9698_09945</name>
</gene>
<dbReference type="InterPro" id="IPR029039">
    <property type="entry name" value="Flavoprotein-like_sf"/>
</dbReference>
<dbReference type="EMBL" id="DWWA01000051">
    <property type="protein sequence ID" value="HJC73097.1"/>
    <property type="molecule type" value="Genomic_DNA"/>
</dbReference>
<dbReference type="GO" id="GO:0009055">
    <property type="term" value="F:electron transfer activity"/>
    <property type="evidence" value="ECO:0007669"/>
    <property type="project" value="InterPro"/>
</dbReference>
<dbReference type="AlphaFoldDB" id="A0A9D2Q7X4"/>
<evidence type="ECO:0000259" key="1">
    <source>
        <dbReference type="PROSITE" id="PS50902"/>
    </source>
</evidence>
<proteinExistence type="predicted"/>
<sequence length="161" mass="17201">MKVSIIYDSKTGHTARMAEYIAQGVLSVDNPEAKTFSIDAVDADYVKESSAVIIGTPTYHGYLTARMKQWLETGLSLLDVAGKLGGAYATAGYIHGGGDLAIQCILTHLLVDGMIVYSGGHCHGKPFIHIGPVAIAPDVDSFADLFRVYGKRMAQQALQIA</sequence>
<feature type="domain" description="Flavodoxin-like" evidence="1">
    <location>
        <begin position="3"/>
        <end position="154"/>
    </location>
</feature>
<dbReference type="GO" id="GO:0010181">
    <property type="term" value="F:FMN binding"/>
    <property type="evidence" value="ECO:0007669"/>
    <property type="project" value="InterPro"/>
</dbReference>
<accession>A0A9D2Q7X4</accession>
<dbReference type="GO" id="GO:0016651">
    <property type="term" value="F:oxidoreductase activity, acting on NAD(P)H"/>
    <property type="evidence" value="ECO:0007669"/>
    <property type="project" value="UniProtKB-ARBA"/>
</dbReference>
<name>A0A9D2Q7X4_9FIRM</name>
<dbReference type="Pfam" id="PF00258">
    <property type="entry name" value="Flavodoxin_1"/>
    <property type="match status" value="1"/>
</dbReference>
<dbReference type="Proteomes" id="UP000823918">
    <property type="component" value="Unassembled WGS sequence"/>
</dbReference>
<dbReference type="SUPFAM" id="SSF52218">
    <property type="entry name" value="Flavoproteins"/>
    <property type="match status" value="1"/>
</dbReference>
<dbReference type="InterPro" id="IPR008254">
    <property type="entry name" value="Flavodoxin/NO_synth"/>
</dbReference>
<protein>
    <submittedName>
        <fullName evidence="2">Flavodoxin domain-containing protein</fullName>
    </submittedName>
</protein>
<dbReference type="PROSITE" id="PS00201">
    <property type="entry name" value="FLAVODOXIN"/>
    <property type="match status" value="1"/>
</dbReference>
<evidence type="ECO:0000313" key="3">
    <source>
        <dbReference type="Proteomes" id="UP000823918"/>
    </source>
</evidence>
<comment type="caution">
    <text evidence="2">The sequence shown here is derived from an EMBL/GenBank/DDBJ whole genome shotgun (WGS) entry which is preliminary data.</text>
</comment>
<reference evidence="2" key="2">
    <citation type="submission" date="2021-04" db="EMBL/GenBank/DDBJ databases">
        <authorList>
            <person name="Gilroy R."/>
        </authorList>
    </citation>
    <scope>NUCLEOTIDE SEQUENCE</scope>
    <source>
        <strain evidence="2">5933</strain>
    </source>
</reference>
<reference evidence="2" key="1">
    <citation type="journal article" date="2021" name="PeerJ">
        <title>Extensive microbial diversity within the chicken gut microbiome revealed by metagenomics and culture.</title>
        <authorList>
            <person name="Gilroy R."/>
            <person name="Ravi A."/>
            <person name="Getino M."/>
            <person name="Pursley I."/>
            <person name="Horton D.L."/>
            <person name="Alikhan N.F."/>
            <person name="Baker D."/>
            <person name="Gharbi K."/>
            <person name="Hall N."/>
            <person name="Watson M."/>
            <person name="Adriaenssens E.M."/>
            <person name="Foster-Nyarko E."/>
            <person name="Jarju S."/>
            <person name="Secka A."/>
            <person name="Antonio M."/>
            <person name="Oren A."/>
            <person name="Chaudhuri R.R."/>
            <person name="La Ragione R."/>
            <person name="Hildebrand F."/>
            <person name="Pallen M.J."/>
        </authorList>
    </citation>
    <scope>NUCLEOTIDE SEQUENCE</scope>
    <source>
        <strain evidence="2">5933</strain>
    </source>
</reference>
<dbReference type="PROSITE" id="PS50902">
    <property type="entry name" value="FLAVODOXIN_LIKE"/>
    <property type="match status" value="1"/>
</dbReference>